<protein>
    <submittedName>
        <fullName evidence="3">Transcription elongation factor/antiterminator RfaH</fullName>
    </submittedName>
</protein>
<dbReference type="GO" id="GO:0003746">
    <property type="term" value="F:translation elongation factor activity"/>
    <property type="evidence" value="ECO:0007669"/>
    <property type="project" value="UniProtKB-KW"/>
</dbReference>
<dbReference type="InterPro" id="IPR008991">
    <property type="entry name" value="Translation_prot_SH3-like_sf"/>
</dbReference>
<keyword evidence="3" id="KW-0648">Protein biosynthesis</keyword>
<comment type="caution">
    <text evidence="3">The sequence shown here is derived from an EMBL/GenBank/DDBJ whole genome shotgun (WGS) entry which is preliminary data.</text>
</comment>
<accession>A0A7W4ZC88</accession>
<evidence type="ECO:0000256" key="1">
    <source>
        <dbReference type="ARBA" id="ARBA00023163"/>
    </source>
</evidence>
<dbReference type="GO" id="GO:0006354">
    <property type="term" value="P:DNA-templated transcription elongation"/>
    <property type="evidence" value="ECO:0007669"/>
    <property type="project" value="InterPro"/>
</dbReference>
<evidence type="ECO:0000313" key="4">
    <source>
        <dbReference type="Proteomes" id="UP000535937"/>
    </source>
</evidence>
<dbReference type="Proteomes" id="UP000535937">
    <property type="component" value="Unassembled WGS sequence"/>
</dbReference>
<dbReference type="InterPro" id="IPR036735">
    <property type="entry name" value="NGN_dom_sf"/>
</dbReference>
<sequence>MFPHYLFIQLNEDSNWRVIRSTRGVARVVSFNGQPCPVPEGIVTGLQERCAELNSIEPAQLYKPGDTAFITEGCFKDLEAIVQAVKGEERVILLLNLLNRNQTIEIPLGAISCTR</sequence>
<dbReference type="EMBL" id="JACHWZ010000026">
    <property type="protein sequence ID" value="MBB3063194.1"/>
    <property type="molecule type" value="Genomic_DNA"/>
</dbReference>
<feature type="domain" description="NusG-like N-terminal" evidence="2">
    <location>
        <begin position="1"/>
        <end position="43"/>
    </location>
</feature>
<dbReference type="AlphaFoldDB" id="A0A7W4ZC88"/>
<dbReference type="Pfam" id="PF02357">
    <property type="entry name" value="NusG"/>
    <property type="match status" value="1"/>
</dbReference>
<reference evidence="3 4" key="1">
    <citation type="submission" date="2020-08" db="EMBL/GenBank/DDBJ databases">
        <title>Genomic Encyclopedia of Type Strains, Phase III (KMG-III): the genomes of soil and plant-associated and newly described type strains.</title>
        <authorList>
            <person name="Whitman W."/>
        </authorList>
    </citation>
    <scope>NUCLEOTIDE SEQUENCE [LARGE SCALE GENOMIC DNA]</scope>
    <source>
        <strain evidence="3 4">CECT 8799</strain>
    </source>
</reference>
<keyword evidence="3" id="KW-0251">Elongation factor</keyword>
<dbReference type="InterPro" id="IPR006645">
    <property type="entry name" value="NGN-like_dom"/>
</dbReference>
<proteinExistence type="predicted"/>
<keyword evidence="4" id="KW-1185">Reference proteome</keyword>
<organism evidence="3 4">
    <name type="scientific">Microbulbifer rhizosphaerae</name>
    <dbReference type="NCBI Taxonomy" id="1562603"/>
    <lineage>
        <taxon>Bacteria</taxon>
        <taxon>Pseudomonadati</taxon>
        <taxon>Pseudomonadota</taxon>
        <taxon>Gammaproteobacteria</taxon>
        <taxon>Cellvibrionales</taxon>
        <taxon>Microbulbiferaceae</taxon>
        <taxon>Microbulbifer</taxon>
    </lineage>
</organism>
<dbReference type="SUPFAM" id="SSF82679">
    <property type="entry name" value="N-utilization substance G protein NusG, N-terminal domain"/>
    <property type="match status" value="1"/>
</dbReference>
<dbReference type="Gene3D" id="3.30.70.940">
    <property type="entry name" value="NusG, N-terminal domain"/>
    <property type="match status" value="1"/>
</dbReference>
<keyword evidence="1" id="KW-0804">Transcription</keyword>
<evidence type="ECO:0000313" key="3">
    <source>
        <dbReference type="EMBL" id="MBB3063194.1"/>
    </source>
</evidence>
<gene>
    <name evidence="3" type="ORF">FHS09_004047</name>
</gene>
<evidence type="ECO:0000259" key="2">
    <source>
        <dbReference type="Pfam" id="PF02357"/>
    </source>
</evidence>
<dbReference type="SUPFAM" id="SSF50104">
    <property type="entry name" value="Translation proteins SH3-like domain"/>
    <property type="match status" value="1"/>
</dbReference>
<name>A0A7W4ZC88_9GAMM</name>